<sequence>MCKQLEKFAAAGGFADQFIPFAAVLQYGAQADPHHFMAIRYYNPHALSRLPSFSCEWPSPLPDMAA</sequence>
<protein>
    <submittedName>
        <fullName evidence="1">Uncharacterized protein</fullName>
    </submittedName>
</protein>
<dbReference type="EMBL" id="BSOB01000057">
    <property type="protein sequence ID" value="GLQ95163.1"/>
    <property type="molecule type" value="Genomic_DNA"/>
</dbReference>
<proteinExistence type="predicted"/>
<reference evidence="2" key="1">
    <citation type="journal article" date="2019" name="Int. J. Syst. Evol. Microbiol.">
        <title>The Global Catalogue of Microorganisms (GCM) 10K type strain sequencing project: providing services to taxonomists for standard genome sequencing and annotation.</title>
        <authorList>
            <consortium name="The Broad Institute Genomics Platform"/>
            <consortium name="The Broad Institute Genome Sequencing Center for Infectious Disease"/>
            <person name="Wu L."/>
            <person name="Ma J."/>
        </authorList>
    </citation>
    <scope>NUCLEOTIDE SEQUENCE [LARGE SCALE GENOMIC DNA]</scope>
    <source>
        <strain evidence="2">NBRC 111980</strain>
    </source>
</reference>
<dbReference type="Proteomes" id="UP001156670">
    <property type="component" value="Unassembled WGS sequence"/>
</dbReference>
<evidence type="ECO:0000313" key="1">
    <source>
        <dbReference type="EMBL" id="GLQ95163.1"/>
    </source>
</evidence>
<comment type="caution">
    <text evidence="1">The sequence shown here is derived from an EMBL/GenBank/DDBJ whole genome shotgun (WGS) entry which is preliminary data.</text>
</comment>
<keyword evidence="2" id="KW-1185">Reference proteome</keyword>
<evidence type="ECO:0000313" key="2">
    <source>
        <dbReference type="Proteomes" id="UP001156670"/>
    </source>
</evidence>
<organism evidence="1 2">
    <name type="scientific">Dyella acidisoli</name>
    <dbReference type="NCBI Taxonomy" id="1867834"/>
    <lineage>
        <taxon>Bacteria</taxon>
        <taxon>Pseudomonadati</taxon>
        <taxon>Pseudomonadota</taxon>
        <taxon>Gammaproteobacteria</taxon>
        <taxon>Lysobacterales</taxon>
        <taxon>Rhodanobacteraceae</taxon>
        <taxon>Dyella</taxon>
    </lineage>
</organism>
<gene>
    <name evidence="1" type="ORF">GCM10007901_41180</name>
</gene>
<accession>A0ABQ5XU87</accession>
<name>A0ABQ5XU87_9GAMM</name>